<keyword evidence="3" id="KW-1185">Reference proteome</keyword>
<accession>A0A9N9ACX9</accession>
<evidence type="ECO:0000313" key="2">
    <source>
        <dbReference type="EMBL" id="CAG8525098.1"/>
    </source>
</evidence>
<dbReference type="SUPFAM" id="SSF50978">
    <property type="entry name" value="WD40 repeat-like"/>
    <property type="match status" value="1"/>
</dbReference>
<proteinExistence type="predicted"/>
<dbReference type="Proteomes" id="UP000789570">
    <property type="component" value="Unassembled WGS sequence"/>
</dbReference>
<dbReference type="EMBL" id="CAJVPQ010000989">
    <property type="protein sequence ID" value="CAG8525098.1"/>
    <property type="molecule type" value="Genomic_DNA"/>
</dbReference>
<dbReference type="OrthoDB" id="9996127at2759"/>
<dbReference type="AlphaFoldDB" id="A0A9N9ACX9"/>
<dbReference type="SUPFAM" id="SSF69318">
    <property type="entry name" value="Integrin alpha N-terminal domain"/>
    <property type="match status" value="1"/>
</dbReference>
<gene>
    <name evidence="2" type="ORF">FCALED_LOCUS4897</name>
</gene>
<sequence>MRSICLVERVIWKFAGNMNPHAFDFGDVDNDEDNEFVIGNLKGELAVFKGISVCGEPYMICNGLGTITCLAIGDIKNSGKNSIVCVNAEGQCHIFDVEPSYELIPTVDNENATSSSKKSNDSQNSTMRPIINVNPLIIEKPTMTLPVPVNCNRILIADIDGDGINEVVLARTDRILHVLHFQKLSIDDIKSLTKEQQNILARSNMMTDLAAEMSNSKDKEKKSVNIVMLLIEKKKWFFDGQITSLSTAKDPITSSPLLLVGQPGGHLIIIERNEKKNLPTQVSDNPESSDEVSTEIVRGTRFKNGERLDVVAIITMDGKFTLYDLQNSSMSHHEISVTHKLFGMAAMNFCKNGDKKFLDEPEEMGDDIFVTCAWNGNTYMIDHDFNIVKFEFEARVCAFAAGRYAITPGHNVNCFMYVDFEDRITVYYNLRINTKPVTNFIEIMSGQFNQFDELLRNKIPDYDQEKNALSNGPNQSEYNITEFFHQCLYQLDDYKNMKSKLQREIEEIREINEAAESDKLGSAEKSESLNEEQCQNDQEPSTISEQDEDYIVKQPIVELRHVPVPIKPKFPTFIEDPAVCKLAPHIWIKFYNKSVGSHERTILTYASSALQTNESITGNTLTIMNGPSTSLQIVVLSSESRGGCKLSKRYFGITAIEEAFQYNKSV</sequence>
<dbReference type="InterPro" id="IPR028994">
    <property type="entry name" value="Integrin_alpha_N"/>
</dbReference>
<feature type="region of interest" description="Disordered" evidence="1">
    <location>
        <begin position="512"/>
        <end position="546"/>
    </location>
</feature>
<dbReference type="Pfam" id="PF15907">
    <property type="entry name" value="Itfg2"/>
    <property type="match status" value="1"/>
</dbReference>
<evidence type="ECO:0000313" key="3">
    <source>
        <dbReference type="Proteomes" id="UP000789570"/>
    </source>
</evidence>
<dbReference type="PANTHER" id="PTHR16317">
    <property type="entry name" value="INTEGRIN ALPHA REPEAT DOMAIN-CONTAINING"/>
    <property type="match status" value="1"/>
</dbReference>
<evidence type="ECO:0000256" key="1">
    <source>
        <dbReference type="SAM" id="MobiDB-lite"/>
    </source>
</evidence>
<dbReference type="PANTHER" id="PTHR16317:SF1">
    <property type="entry name" value="KICSTOR COMPLEX PROTEIN ITFG2"/>
    <property type="match status" value="1"/>
</dbReference>
<name>A0A9N9ACX9_9GLOM</name>
<comment type="caution">
    <text evidence="2">The sequence shown here is derived from an EMBL/GenBank/DDBJ whole genome shotgun (WGS) entry which is preliminary data.</text>
</comment>
<organism evidence="2 3">
    <name type="scientific">Funneliformis caledonium</name>
    <dbReference type="NCBI Taxonomy" id="1117310"/>
    <lineage>
        <taxon>Eukaryota</taxon>
        <taxon>Fungi</taxon>
        <taxon>Fungi incertae sedis</taxon>
        <taxon>Mucoromycota</taxon>
        <taxon>Glomeromycotina</taxon>
        <taxon>Glomeromycetes</taxon>
        <taxon>Glomerales</taxon>
        <taxon>Glomeraceae</taxon>
        <taxon>Funneliformis</taxon>
    </lineage>
</organism>
<dbReference type="InterPro" id="IPR031793">
    <property type="entry name" value="KICSTOR_ITFG2"/>
</dbReference>
<dbReference type="InterPro" id="IPR036322">
    <property type="entry name" value="WD40_repeat_dom_sf"/>
</dbReference>
<feature type="compositionally biased region" description="Polar residues" evidence="1">
    <location>
        <begin position="531"/>
        <end position="544"/>
    </location>
</feature>
<dbReference type="GO" id="GO:0032006">
    <property type="term" value="P:regulation of TOR signaling"/>
    <property type="evidence" value="ECO:0007669"/>
    <property type="project" value="TreeGrafter"/>
</dbReference>
<reference evidence="2" key="1">
    <citation type="submission" date="2021-06" db="EMBL/GenBank/DDBJ databases">
        <authorList>
            <person name="Kallberg Y."/>
            <person name="Tangrot J."/>
            <person name="Rosling A."/>
        </authorList>
    </citation>
    <scope>NUCLEOTIDE SEQUENCE</scope>
    <source>
        <strain evidence="2">UK204</strain>
    </source>
</reference>
<feature type="non-terminal residue" evidence="2">
    <location>
        <position position="1"/>
    </location>
</feature>
<protein>
    <submittedName>
        <fullName evidence="2">3240_t:CDS:1</fullName>
    </submittedName>
</protein>
<feature type="compositionally biased region" description="Basic and acidic residues" evidence="1">
    <location>
        <begin position="512"/>
        <end position="528"/>
    </location>
</feature>